<dbReference type="GO" id="GO:0008234">
    <property type="term" value="F:cysteine-type peptidase activity"/>
    <property type="evidence" value="ECO:0007669"/>
    <property type="project" value="UniProtKB-KW"/>
</dbReference>
<comment type="function">
    <text evidence="6">Protease that catalyzes two essential functions in the SUMO pathway: processing of full-length SUMOs to their mature forms and deconjugation of SUMO from targeted proteins.</text>
</comment>
<dbReference type="InterPro" id="IPR057375">
    <property type="entry name" value="ULP2A/B_PH"/>
</dbReference>
<accession>A0AAD5JTM8</accession>
<dbReference type="Pfam" id="PF25352">
    <property type="entry name" value="PH_ULP"/>
    <property type="match status" value="1"/>
</dbReference>
<dbReference type="PANTHER" id="PTHR47764:SF2">
    <property type="entry name" value="UBIQUITIN-LIKE PROTEASE FAMILY PROFILE DOMAIN-CONTAINING PROTEIN"/>
    <property type="match status" value="1"/>
</dbReference>
<keyword evidence="2" id="KW-0645">Protease</keyword>
<feature type="compositionally biased region" description="Polar residues" evidence="7">
    <location>
        <begin position="838"/>
        <end position="848"/>
    </location>
</feature>
<evidence type="ECO:0000256" key="4">
    <source>
        <dbReference type="ARBA" id="ARBA00022801"/>
    </source>
</evidence>
<keyword evidence="4" id="KW-0378">Hydrolase</keyword>
<dbReference type="Gene3D" id="1.10.418.20">
    <property type="match status" value="1"/>
</dbReference>
<dbReference type="EMBL" id="JAJSOW010000001">
    <property type="protein sequence ID" value="KAI9200314.1"/>
    <property type="molecule type" value="Genomic_DNA"/>
</dbReference>
<evidence type="ECO:0000256" key="1">
    <source>
        <dbReference type="ARBA" id="ARBA00005234"/>
    </source>
</evidence>
<feature type="compositionally biased region" description="Polar residues" evidence="7">
    <location>
        <begin position="162"/>
        <end position="171"/>
    </location>
</feature>
<gene>
    <name evidence="9" type="ORF">LWI28_005815</name>
</gene>
<dbReference type="PROSITE" id="PS50600">
    <property type="entry name" value="ULP_PROTEASE"/>
    <property type="match status" value="1"/>
</dbReference>
<keyword evidence="10" id="KW-1185">Reference proteome</keyword>
<comment type="caution">
    <text evidence="9">The sequence shown here is derived from an EMBL/GenBank/DDBJ whole genome shotgun (WGS) entry which is preliminary data.</text>
</comment>
<evidence type="ECO:0000313" key="9">
    <source>
        <dbReference type="EMBL" id="KAI9200314.1"/>
    </source>
</evidence>
<evidence type="ECO:0000256" key="3">
    <source>
        <dbReference type="ARBA" id="ARBA00022786"/>
    </source>
</evidence>
<name>A0AAD5JTM8_ACENE</name>
<comment type="similarity">
    <text evidence="1">Belongs to the peptidase C48 family.</text>
</comment>
<dbReference type="Pfam" id="PF02902">
    <property type="entry name" value="Peptidase_C48"/>
    <property type="match status" value="1"/>
</dbReference>
<evidence type="ECO:0000256" key="7">
    <source>
        <dbReference type="SAM" id="MobiDB-lite"/>
    </source>
</evidence>
<protein>
    <recommendedName>
        <fullName evidence="8">Ubiquitin-like protease family profile domain-containing protein</fullName>
    </recommendedName>
</protein>
<reference evidence="9" key="1">
    <citation type="journal article" date="2022" name="Plant J.">
        <title>Strategies of tolerance reflected in two North American maple genomes.</title>
        <authorList>
            <person name="McEvoy S.L."/>
            <person name="Sezen U.U."/>
            <person name="Trouern-Trend A."/>
            <person name="McMahon S.M."/>
            <person name="Schaberg P.G."/>
            <person name="Yang J."/>
            <person name="Wegrzyn J.L."/>
            <person name="Swenson N.G."/>
        </authorList>
    </citation>
    <scope>NUCLEOTIDE SEQUENCE</scope>
    <source>
        <strain evidence="9">91603</strain>
    </source>
</reference>
<feature type="region of interest" description="Disordered" evidence="7">
    <location>
        <begin position="1104"/>
        <end position="1153"/>
    </location>
</feature>
<feature type="compositionally biased region" description="Polar residues" evidence="7">
    <location>
        <begin position="136"/>
        <end position="149"/>
    </location>
</feature>
<dbReference type="SUPFAM" id="SSF54001">
    <property type="entry name" value="Cysteine proteinases"/>
    <property type="match status" value="1"/>
</dbReference>
<dbReference type="FunFam" id="3.30.310.130:FF:000006">
    <property type="entry name" value="Probable ubiquitin-like-specific protease 2B"/>
    <property type="match status" value="1"/>
</dbReference>
<dbReference type="PANTHER" id="PTHR47764">
    <property type="entry name" value="UBIQUITIN-LIKE-SPECIFIC PROTEASE 2B-RELATED"/>
    <property type="match status" value="1"/>
</dbReference>
<dbReference type="Proteomes" id="UP001064489">
    <property type="component" value="Chromosome 9"/>
</dbReference>
<keyword evidence="5" id="KW-0788">Thiol protease</keyword>
<feature type="domain" description="Ubiquitin-like protease family profile" evidence="8">
    <location>
        <begin position="359"/>
        <end position="553"/>
    </location>
</feature>
<feature type="compositionally biased region" description="Basic and acidic residues" evidence="7">
    <location>
        <begin position="1104"/>
        <end position="1113"/>
    </location>
</feature>
<dbReference type="Gene3D" id="3.30.310.130">
    <property type="entry name" value="Ubiquitin-related"/>
    <property type="match status" value="1"/>
</dbReference>
<evidence type="ECO:0000256" key="5">
    <source>
        <dbReference type="ARBA" id="ARBA00022807"/>
    </source>
</evidence>
<dbReference type="InterPro" id="IPR003653">
    <property type="entry name" value="Peptidase_C48_C"/>
</dbReference>
<evidence type="ECO:0000256" key="6">
    <source>
        <dbReference type="ARBA" id="ARBA00057729"/>
    </source>
</evidence>
<dbReference type="InterPro" id="IPR038765">
    <property type="entry name" value="Papain-like_cys_pep_sf"/>
</dbReference>
<feature type="region of interest" description="Disordered" evidence="7">
    <location>
        <begin position="127"/>
        <end position="177"/>
    </location>
</feature>
<sequence length="1153" mass="128057">MKNGLEVFEFGEEDELAEVTASKYSAKFKNPNIDDSAALEYESIQCGAQGATVQKQGIGNVLCVNGNAVECDSNCDNGNMFAPPATGGDDFATQINSTSCEQLPDFEKDNFGCGSFMSELASRDSFPEAPIPGKIQLNSGISNSPSNNEPVDVNSDADESMNEGSPTSPDSDTLEDGISLRGHVSDNCVDDLAMDDVNMPVAICPDYVVYRGDCCSVSLVIFSCDGIKFKDLNAYGKGGTFSFERKVDDIIDIKCQRSQRIGSAVIKLRVLPEKVIEDDHARGTAGIEELKFAVVEPNWSEKQNKITSLNEKYKALSDIEHDEDVEVEGDSSFEEEHYFHNFDEPFEDVIYPKGDSDAVSISKRDVDLLQPETFINDTIIDFYIKYLKNQIPPEERHRIHFFNSFFFRKLADLDKDPSSISDGRAAFLRVHKWTRKVDIFGKDYIFIPVNFNLHWSLIVICHPGEVTAFKDEDMDKTEKVPCILHMDSIKGTHAGLKNLVQSYLLEEWKVRHKDASEDQSSKFLTLRFMQLELPQQENSFDCGLFLLHYLELFLAEAPVNFSPFRLTKSSNFLNGDWFLPTEASLKRTLIEKLVFELLENRDLELNSTVFDNEHQSSRVPENNQNEMAVDFLSENCRPSIAQHEINSQASEGIEITLLPATSMRNLPCINDSGLVLREFFESGASTGSLLPQYQSFGQPSSNYDHNGTTSMREEDGVTDEGFVYLPSEENGFPQISELTPRAGTTSYSPRSFVTEAQWNPEISMQGECNADSSPEASFCASDDSDDVGIIEHNPFAEASQGFKVITTQQRSPSVDNIACLTDMLEDDASQGLKERNQPRSSSADNIVCSTDPLAEDDSQGVKERTTQKGSQSVDSIVCSTDPLAEDDSQDFKERTTQQGSPSVDNIVCLTDPLVGDDRHGLEERTDQQRSPSGDIIMCLTEGLASVTNEMLENFATEGAEEGDKLLIDDENINLTSCHENLTTSLPEPNLIEKRLHTCTDMVEISLNQDSEVGENKVTGDNDVSEGAEEGDKLHVENENINLTSFQENLTTSLPEPNLIENGLHPGMDMAEISLNQDSEMGDSKEVTSGDYVICDDRLVDTNDEQQDAKKLVEDTNDEQQDAKRPVEDTNDEQQAAKRPRLTPPSEGEGFTES</sequence>
<reference evidence="9" key="2">
    <citation type="submission" date="2023-02" db="EMBL/GenBank/DDBJ databases">
        <authorList>
            <person name="Swenson N.G."/>
            <person name="Wegrzyn J.L."/>
            <person name="Mcevoy S.L."/>
        </authorList>
    </citation>
    <scope>NUCLEOTIDE SEQUENCE</scope>
    <source>
        <strain evidence="9">91603</strain>
        <tissue evidence="9">Leaf</tissue>
    </source>
</reference>
<evidence type="ECO:0000256" key="2">
    <source>
        <dbReference type="ARBA" id="ARBA00022670"/>
    </source>
</evidence>
<organism evidence="9 10">
    <name type="scientific">Acer negundo</name>
    <name type="common">Box elder</name>
    <dbReference type="NCBI Taxonomy" id="4023"/>
    <lineage>
        <taxon>Eukaryota</taxon>
        <taxon>Viridiplantae</taxon>
        <taxon>Streptophyta</taxon>
        <taxon>Embryophyta</taxon>
        <taxon>Tracheophyta</taxon>
        <taxon>Spermatophyta</taxon>
        <taxon>Magnoliopsida</taxon>
        <taxon>eudicotyledons</taxon>
        <taxon>Gunneridae</taxon>
        <taxon>Pentapetalae</taxon>
        <taxon>rosids</taxon>
        <taxon>malvids</taxon>
        <taxon>Sapindales</taxon>
        <taxon>Sapindaceae</taxon>
        <taxon>Hippocastanoideae</taxon>
        <taxon>Acereae</taxon>
        <taxon>Acer</taxon>
    </lineage>
</organism>
<keyword evidence="3" id="KW-0833">Ubl conjugation pathway</keyword>
<evidence type="ECO:0000313" key="10">
    <source>
        <dbReference type="Proteomes" id="UP001064489"/>
    </source>
</evidence>
<feature type="region of interest" description="Disordered" evidence="7">
    <location>
        <begin position="829"/>
        <end position="908"/>
    </location>
</feature>
<dbReference type="AlphaFoldDB" id="A0AAD5JTM8"/>
<dbReference type="GO" id="GO:0006508">
    <property type="term" value="P:proteolysis"/>
    <property type="evidence" value="ECO:0007669"/>
    <property type="project" value="UniProtKB-KW"/>
</dbReference>
<feature type="compositionally biased region" description="Polar residues" evidence="7">
    <location>
        <begin position="867"/>
        <end position="878"/>
    </location>
</feature>
<proteinExistence type="inferred from homology"/>
<evidence type="ECO:0000259" key="8">
    <source>
        <dbReference type="PROSITE" id="PS50600"/>
    </source>
</evidence>